<dbReference type="FunFam" id="3.40.50.1820:FF:000201">
    <property type="entry name" value="Alpha/beta fold hydrolase"/>
    <property type="match status" value="1"/>
</dbReference>
<dbReference type="AlphaFoldDB" id="A0A1G6H6F8"/>
<dbReference type="CDD" id="cd02440">
    <property type="entry name" value="AdoMet_MTases"/>
    <property type="match status" value="1"/>
</dbReference>
<gene>
    <name evidence="3" type="ORF">SAMN05421733_10456</name>
</gene>
<dbReference type="InterPro" id="IPR029058">
    <property type="entry name" value="AB_hydrolase_fold"/>
</dbReference>
<evidence type="ECO:0000313" key="4">
    <source>
        <dbReference type="Proteomes" id="UP000242501"/>
    </source>
</evidence>
<dbReference type="Gene3D" id="3.40.50.1820">
    <property type="entry name" value="alpha/beta hydrolase"/>
    <property type="match status" value="1"/>
</dbReference>
<keyword evidence="3" id="KW-0378">Hydrolase</keyword>
<name>A0A1G6H6F8_9GAMM</name>
<dbReference type="Proteomes" id="UP000242501">
    <property type="component" value="Unassembled WGS sequence"/>
</dbReference>
<dbReference type="InterPro" id="IPR022742">
    <property type="entry name" value="Hydrolase_4"/>
</dbReference>
<accession>A0A1G6H6F8</accession>
<dbReference type="InterPro" id="IPR022744">
    <property type="entry name" value="MeTrfase_dom_put"/>
</dbReference>
<dbReference type="SUPFAM" id="SSF53474">
    <property type="entry name" value="alpha/beta-Hydrolases"/>
    <property type="match status" value="1"/>
</dbReference>
<dbReference type="PANTHER" id="PTHR11614">
    <property type="entry name" value="PHOSPHOLIPASE-RELATED"/>
    <property type="match status" value="1"/>
</dbReference>
<keyword evidence="4" id="KW-1185">Reference proteome</keyword>
<dbReference type="InterPro" id="IPR051044">
    <property type="entry name" value="MAG_DAG_Lipase"/>
</dbReference>
<evidence type="ECO:0000259" key="2">
    <source>
        <dbReference type="Pfam" id="PF12147"/>
    </source>
</evidence>
<protein>
    <submittedName>
        <fullName evidence="3">Lysophospholipase, alpha-beta hydrolase superfamily</fullName>
    </submittedName>
</protein>
<dbReference type="EMBL" id="FMYL01000004">
    <property type="protein sequence ID" value="SDB89812.1"/>
    <property type="molecule type" value="Genomic_DNA"/>
</dbReference>
<dbReference type="InterPro" id="IPR029063">
    <property type="entry name" value="SAM-dependent_MTases_sf"/>
</dbReference>
<proteinExistence type="predicted"/>
<organism evidence="3 4">
    <name type="scientific">Acinetobacter boissieri</name>
    <dbReference type="NCBI Taxonomy" id="1219383"/>
    <lineage>
        <taxon>Bacteria</taxon>
        <taxon>Pseudomonadati</taxon>
        <taxon>Pseudomonadota</taxon>
        <taxon>Gammaproteobacteria</taxon>
        <taxon>Moraxellales</taxon>
        <taxon>Moraxellaceae</taxon>
        <taxon>Acinetobacter</taxon>
    </lineage>
</organism>
<sequence>MMYIHTQHFFDSHDKAKLFYQHWSATSGCTIKKAVVLLHRGHEHSGRMAHLVDELNLPDCDFFAWDARGHGESAGLRGDSPSFGCSVKDLQSFVLHIQQKHAIQPENMVMVAQSVGAVLAATWVHDYAPNIRALCLVAPAFKIKLYVPFARAGLRCLHAVKGNFFINSYVKAGLLTHDKARARSYDTDPAIAKAISVRMLLGLYDAADRVVADAQAIHVPTQLLISGADYVVYTKPQIEFFKNLSHPLKELHVLDGFYHDTLGEENRHLATQKIHRFISQSFEMLPQPLDLIHADQIGQSCSMAEKYSEALPQKSFANVYWSFTQYNLRLGSYISDGLKLGQKTGFDSGSTLDYVYKNTPESRHWLGRVIDRQYLNAVGWKGIRVRKTHIEMLLQQVITRLKAQKQPVNIVDIAAGHGRYIIEAIEKLEYRPDHVLLRDYSPLNVNQGQKLIQSKALERVVDFEQGDAFDKNSLADIKANKTVAVVSGLYELFSDNHLVKQSLEGLAKVIVSEGYLIYTGQIWHPQQEFIARALTSHREGNAWVMRLRTQAEMDQLVAAAGFVKIDQCIDEFGIFTVSLAQRKEVKHG</sequence>
<dbReference type="SUPFAM" id="SSF53335">
    <property type="entry name" value="S-adenosyl-L-methionine-dependent methyltransferases"/>
    <property type="match status" value="1"/>
</dbReference>
<dbReference type="STRING" id="1219383.SAMN05421733_10456"/>
<feature type="domain" description="Serine aminopeptidase S33" evidence="1">
    <location>
        <begin position="32"/>
        <end position="265"/>
    </location>
</feature>
<feature type="domain" description="Methyltransferase" evidence="2">
    <location>
        <begin position="274"/>
        <end position="582"/>
    </location>
</feature>
<dbReference type="GO" id="GO:0016787">
    <property type="term" value="F:hydrolase activity"/>
    <property type="evidence" value="ECO:0007669"/>
    <property type="project" value="UniProtKB-KW"/>
</dbReference>
<dbReference type="Pfam" id="PF12147">
    <property type="entry name" value="Methyltransf_20"/>
    <property type="match status" value="1"/>
</dbReference>
<evidence type="ECO:0000313" key="3">
    <source>
        <dbReference type="EMBL" id="SDB89812.1"/>
    </source>
</evidence>
<evidence type="ECO:0000259" key="1">
    <source>
        <dbReference type="Pfam" id="PF12146"/>
    </source>
</evidence>
<reference evidence="4" key="1">
    <citation type="submission" date="2016-09" db="EMBL/GenBank/DDBJ databases">
        <authorList>
            <person name="Varghese N."/>
            <person name="Submissions S."/>
        </authorList>
    </citation>
    <scope>NUCLEOTIDE SEQUENCE [LARGE SCALE GENOMIC DNA]</scope>
    <source>
        <strain evidence="4">ANC 4422</strain>
    </source>
</reference>
<dbReference type="Gene3D" id="3.40.50.150">
    <property type="entry name" value="Vaccinia Virus protein VP39"/>
    <property type="match status" value="1"/>
</dbReference>
<dbReference type="Pfam" id="PF12146">
    <property type="entry name" value="Hydrolase_4"/>
    <property type="match status" value="1"/>
</dbReference>